<dbReference type="EMBL" id="FPHR01000021">
    <property type="protein sequence ID" value="SFV77313.1"/>
    <property type="molecule type" value="Genomic_DNA"/>
</dbReference>
<dbReference type="GO" id="GO:0030170">
    <property type="term" value="F:pyridoxal phosphate binding"/>
    <property type="evidence" value="ECO:0007669"/>
    <property type="project" value="InterPro"/>
</dbReference>
<evidence type="ECO:0000256" key="2">
    <source>
        <dbReference type="ARBA" id="ARBA00022576"/>
    </source>
</evidence>
<dbReference type="PANTHER" id="PTHR42885">
    <property type="entry name" value="HISTIDINOL-PHOSPHATE AMINOTRANSFERASE-RELATED"/>
    <property type="match status" value="1"/>
</dbReference>
<comment type="cofactor">
    <cofactor evidence="1">
        <name>pyridoxal 5'-phosphate</name>
        <dbReference type="ChEBI" id="CHEBI:597326"/>
    </cofactor>
</comment>
<protein>
    <submittedName>
        <fullName evidence="9">Histidinol-phosphate aminotransferase</fullName>
        <ecNumber evidence="9">2.6.1.9</ecNumber>
    </submittedName>
</protein>
<evidence type="ECO:0000313" key="9">
    <source>
        <dbReference type="EMBL" id="SFV77313.1"/>
    </source>
</evidence>
<dbReference type="InterPro" id="IPR015422">
    <property type="entry name" value="PyrdxlP-dep_Trfase_small"/>
</dbReference>
<feature type="domain" description="Aminotransferase class I/classII large" evidence="8">
    <location>
        <begin position="25"/>
        <end position="346"/>
    </location>
</feature>
<dbReference type="Pfam" id="PF00155">
    <property type="entry name" value="Aminotran_1_2"/>
    <property type="match status" value="1"/>
</dbReference>
<evidence type="ECO:0000256" key="3">
    <source>
        <dbReference type="ARBA" id="ARBA00022605"/>
    </source>
</evidence>
<dbReference type="Gene3D" id="3.90.1150.10">
    <property type="entry name" value="Aspartate Aminotransferase, domain 1"/>
    <property type="match status" value="1"/>
</dbReference>
<dbReference type="SUPFAM" id="SSF53383">
    <property type="entry name" value="PLP-dependent transferases"/>
    <property type="match status" value="1"/>
</dbReference>
<keyword evidence="5" id="KW-0663">Pyridoxal phosphate</keyword>
<keyword evidence="2 9" id="KW-0032">Aminotransferase</keyword>
<evidence type="ECO:0000256" key="6">
    <source>
        <dbReference type="ARBA" id="ARBA00023102"/>
    </source>
</evidence>
<dbReference type="InterPro" id="IPR015424">
    <property type="entry name" value="PyrdxlP-dep_Trfase"/>
</dbReference>
<reference evidence="9" key="1">
    <citation type="submission" date="2016-10" db="EMBL/GenBank/DDBJ databases">
        <authorList>
            <person name="de Groot N.N."/>
        </authorList>
    </citation>
    <scope>NUCLEOTIDE SEQUENCE</scope>
</reference>
<dbReference type="PANTHER" id="PTHR42885:SF2">
    <property type="entry name" value="HISTIDINOL-PHOSPHATE AMINOTRANSFERASE"/>
    <property type="match status" value="1"/>
</dbReference>
<dbReference type="CDD" id="cd00609">
    <property type="entry name" value="AAT_like"/>
    <property type="match status" value="1"/>
</dbReference>
<name>A0A1W1D9L9_9ZZZZ</name>
<comment type="pathway">
    <text evidence="7">Amino-acid biosynthesis.</text>
</comment>
<dbReference type="EC" id="2.6.1.9" evidence="9"/>
<proteinExistence type="inferred from homology"/>
<evidence type="ECO:0000256" key="5">
    <source>
        <dbReference type="ARBA" id="ARBA00022898"/>
    </source>
</evidence>
<dbReference type="InterPro" id="IPR015421">
    <property type="entry name" value="PyrdxlP-dep_Trfase_major"/>
</dbReference>
<dbReference type="AlphaFoldDB" id="A0A1W1D9L9"/>
<sequence>MSFINNWLRSDIQAINAYHVPPASDVIKLDAMESPFALPEDLIGQYLAYLADSELNRYPSPGADQLNQTLRGLMEIPKEFGVLLGNGSDELIQLLALACAADDTILSVEPSFVMYDMIAKFTRLNYKGVALTKDYQLDLALMLSAISEHNPKLIFIAYPNNPTGNTFDRADIEAIIKSTDAMVILDEAYYAYAGDSFIGDIAKYPNLVVLRTVSKIGFAGLRLGLLIGSQETVLELDKLRLPYNINTLTQVSGNFLLKQKTEINKNAAIIVEQRELLLEALAKVSGLTAYPSQANFILFKAPNAQALFDYLKDNGVLIKNLSSAPKLTDCLRVTVGSPEQNQQFMQVVNKFYIPQGGASD</sequence>
<evidence type="ECO:0000256" key="1">
    <source>
        <dbReference type="ARBA" id="ARBA00001933"/>
    </source>
</evidence>
<keyword evidence="3" id="KW-0028">Amino-acid biosynthesis</keyword>
<keyword evidence="6" id="KW-0368">Histidine biosynthesis</keyword>
<keyword evidence="4 9" id="KW-0808">Transferase</keyword>
<dbReference type="InterPro" id="IPR004839">
    <property type="entry name" value="Aminotransferase_I/II_large"/>
</dbReference>
<accession>A0A1W1D9L9</accession>
<evidence type="ECO:0000259" key="8">
    <source>
        <dbReference type="Pfam" id="PF00155"/>
    </source>
</evidence>
<dbReference type="NCBIfam" id="TIGR01141">
    <property type="entry name" value="hisC"/>
    <property type="match status" value="1"/>
</dbReference>
<organism evidence="9">
    <name type="scientific">hydrothermal vent metagenome</name>
    <dbReference type="NCBI Taxonomy" id="652676"/>
    <lineage>
        <taxon>unclassified sequences</taxon>
        <taxon>metagenomes</taxon>
        <taxon>ecological metagenomes</taxon>
    </lineage>
</organism>
<dbReference type="InterPro" id="IPR005861">
    <property type="entry name" value="HisP_aminotrans"/>
</dbReference>
<gene>
    <name evidence="9" type="ORF">MNB_SUP05-4-621</name>
</gene>
<dbReference type="GO" id="GO:0004400">
    <property type="term" value="F:histidinol-phosphate transaminase activity"/>
    <property type="evidence" value="ECO:0007669"/>
    <property type="project" value="UniProtKB-EC"/>
</dbReference>
<dbReference type="GO" id="GO:0000105">
    <property type="term" value="P:L-histidine biosynthetic process"/>
    <property type="evidence" value="ECO:0007669"/>
    <property type="project" value="UniProtKB-KW"/>
</dbReference>
<evidence type="ECO:0000256" key="7">
    <source>
        <dbReference type="ARBA" id="ARBA00029440"/>
    </source>
</evidence>
<dbReference type="Gene3D" id="3.40.640.10">
    <property type="entry name" value="Type I PLP-dependent aspartate aminotransferase-like (Major domain)"/>
    <property type="match status" value="1"/>
</dbReference>
<dbReference type="HAMAP" id="MF_01023">
    <property type="entry name" value="HisC_aminotrans_2"/>
    <property type="match status" value="1"/>
</dbReference>
<evidence type="ECO:0000256" key="4">
    <source>
        <dbReference type="ARBA" id="ARBA00022679"/>
    </source>
</evidence>